<feature type="transmembrane region" description="Helical" evidence="1">
    <location>
        <begin position="75"/>
        <end position="93"/>
    </location>
</feature>
<dbReference type="Proteomes" id="UP000245433">
    <property type="component" value="Unassembled WGS sequence"/>
</dbReference>
<feature type="transmembrane region" description="Helical" evidence="1">
    <location>
        <begin position="49"/>
        <end position="68"/>
    </location>
</feature>
<feature type="transmembrane region" description="Helical" evidence="1">
    <location>
        <begin position="12"/>
        <end position="29"/>
    </location>
</feature>
<dbReference type="EMBL" id="QEKT01000001">
    <property type="protein sequence ID" value="PVY86500.1"/>
    <property type="molecule type" value="Genomic_DNA"/>
</dbReference>
<keyword evidence="1" id="KW-0812">Transmembrane</keyword>
<keyword evidence="1" id="KW-1133">Transmembrane helix</keyword>
<dbReference type="RefSeq" id="WP_089940031.1">
    <property type="nucleotide sequence ID" value="NZ_QEKT01000001.1"/>
</dbReference>
<evidence type="ECO:0000256" key="1">
    <source>
        <dbReference type="SAM" id="Phobius"/>
    </source>
</evidence>
<name>A0A2U1DFQ3_9LACO</name>
<gene>
    <name evidence="2" type="ORF">C7384_101420</name>
</gene>
<dbReference type="OrthoDB" id="2152027at2"/>
<reference evidence="2 3" key="1">
    <citation type="submission" date="2018-04" db="EMBL/GenBank/DDBJ databases">
        <title>Genomic Encyclopedia of Type Strains, Phase IV (KMG-IV): sequencing the most valuable type-strain genomes for metagenomic binning, comparative biology and taxonomic classification.</title>
        <authorList>
            <person name="Goeker M."/>
        </authorList>
    </citation>
    <scope>NUCLEOTIDE SEQUENCE [LARGE SCALE GENOMIC DNA]</scope>
    <source>
        <strain evidence="2 3">DSM 28795</strain>
    </source>
</reference>
<feature type="transmembrane region" description="Helical" evidence="1">
    <location>
        <begin position="99"/>
        <end position="117"/>
    </location>
</feature>
<comment type="caution">
    <text evidence="2">The sequence shown here is derived from an EMBL/GenBank/DDBJ whole genome shotgun (WGS) entry which is preliminary data.</text>
</comment>
<dbReference type="AlphaFoldDB" id="A0A2U1DFQ3"/>
<keyword evidence="1" id="KW-0472">Membrane</keyword>
<proteinExistence type="predicted"/>
<keyword evidence="3" id="KW-1185">Reference proteome</keyword>
<accession>A0A2U1DFQ3</accession>
<organism evidence="2 3">
    <name type="scientific">Convivina intestini</name>
    <dbReference type="NCBI Taxonomy" id="1505726"/>
    <lineage>
        <taxon>Bacteria</taxon>
        <taxon>Bacillati</taxon>
        <taxon>Bacillota</taxon>
        <taxon>Bacilli</taxon>
        <taxon>Lactobacillales</taxon>
        <taxon>Lactobacillaceae</taxon>
        <taxon>Convivina</taxon>
    </lineage>
</organism>
<evidence type="ECO:0000313" key="3">
    <source>
        <dbReference type="Proteomes" id="UP000245433"/>
    </source>
</evidence>
<sequence length="133" mass="15321">MKRHILLNEDMIITAWETIMLGLVILVQSQQLHHRLPPILDWTDDVTSGMIFLVLGILVLVNAVWDFYWYRIRVVLLSSMAFLWSTLAASFLLDDLSDHHITIVPLLFITVVVRIMLIAKREPPYKMNGGDHG</sequence>
<protein>
    <submittedName>
        <fullName evidence="2">Uncharacterized protein</fullName>
    </submittedName>
</protein>
<evidence type="ECO:0000313" key="2">
    <source>
        <dbReference type="EMBL" id="PVY86500.1"/>
    </source>
</evidence>